<evidence type="ECO:0000256" key="3">
    <source>
        <dbReference type="ARBA" id="ARBA00022692"/>
    </source>
</evidence>
<feature type="transmembrane region" description="Helical" evidence="7">
    <location>
        <begin position="43"/>
        <end position="66"/>
    </location>
</feature>
<dbReference type="Proteomes" id="UP001596020">
    <property type="component" value="Unassembled WGS sequence"/>
</dbReference>
<evidence type="ECO:0000259" key="9">
    <source>
        <dbReference type="Pfam" id="PF12704"/>
    </source>
</evidence>
<dbReference type="Pfam" id="PF12704">
    <property type="entry name" value="MacB_PCD"/>
    <property type="match status" value="1"/>
</dbReference>
<dbReference type="InterPro" id="IPR050250">
    <property type="entry name" value="Macrolide_Exporter_MacB"/>
</dbReference>
<feature type="domain" description="ABC3 transporter permease C-terminal" evidence="8">
    <location>
        <begin position="310"/>
        <end position="439"/>
    </location>
</feature>
<dbReference type="EMBL" id="JBHSGO010000212">
    <property type="protein sequence ID" value="MFC4666665.1"/>
    <property type="molecule type" value="Genomic_DNA"/>
</dbReference>
<keyword evidence="4 7" id="KW-1133">Transmembrane helix</keyword>
<evidence type="ECO:0000256" key="5">
    <source>
        <dbReference type="ARBA" id="ARBA00023136"/>
    </source>
</evidence>
<dbReference type="PANTHER" id="PTHR30572">
    <property type="entry name" value="MEMBRANE COMPONENT OF TRANSPORTER-RELATED"/>
    <property type="match status" value="1"/>
</dbReference>
<dbReference type="InterPro" id="IPR025857">
    <property type="entry name" value="MacB_PCD"/>
</dbReference>
<dbReference type="RefSeq" id="WP_380079956.1">
    <property type="nucleotide sequence ID" value="NZ_JBHSGO010000212.1"/>
</dbReference>
<evidence type="ECO:0000256" key="2">
    <source>
        <dbReference type="ARBA" id="ARBA00022475"/>
    </source>
</evidence>
<proteinExistence type="inferred from homology"/>
<reference evidence="11" key="1">
    <citation type="journal article" date="2019" name="Int. J. Syst. Evol. Microbiol.">
        <title>The Global Catalogue of Microorganisms (GCM) 10K type strain sequencing project: providing services to taxonomists for standard genome sequencing and annotation.</title>
        <authorList>
            <consortium name="The Broad Institute Genomics Platform"/>
            <consortium name="The Broad Institute Genome Sequencing Center for Infectious Disease"/>
            <person name="Wu L."/>
            <person name="Ma J."/>
        </authorList>
    </citation>
    <scope>NUCLEOTIDE SEQUENCE [LARGE SCALE GENOMIC DNA]</scope>
    <source>
        <strain evidence="11">CGMCC 4.7357</strain>
    </source>
</reference>
<organism evidence="10 11">
    <name type="scientific">Falsiporphyromonas endometrii</name>
    <dbReference type="NCBI Taxonomy" id="1387297"/>
    <lineage>
        <taxon>Bacteria</taxon>
        <taxon>Pseudomonadati</taxon>
        <taxon>Bacteroidota</taxon>
        <taxon>Bacteroidia</taxon>
        <taxon>Bacteroidales</taxon>
        <taxon>Porphyromonadaceae</taxon>
        <taxon>Falsiporphyromonas</taxon>
    </lineage>
</organism>
<evidence type="ECO:0000256" key="4">
    <source>
        <dbReference type="ARBA" id="ARBA00022989"/>
    </source>
</evidence>
<evidence type="ECO:0000313" key="11">
    <source>
        <dbReference type="Proteomes" id="UP001596020"/>
    </source>
</evidence>
<gene>
    <name evidence="10" type="ORF">ACFO3G_08670</name>
</gene>
<evidence type="ECO:0000256" key="6">
    <source>
        <dbReference type="ARBA" id="ARBA00038076"/>
    </source>
</evidence>
<feature type="domain" description="MacB-like periplasmic core" evidence="9">
    <location>
        <begin position="42"/>
        <end position="244"/>
    </location>
</feature>
<accession>A0ABV9K9K1</accession>
<dbReference type="PANTHER" id="PTHR30572:SF4">
    <property type="entry name" value="ABC TRANSPORTER PERMEASE YTRF"/>
    <property type="match status" value="1"/>
</dbReference>
<evidence type="ECO:0000259" key="8">
    <source>
        <dbReference type="Pfam" id="PF02687"/>
    </source>
</evidence>
<dbReference type="Pfam" id="PF02687">
    <property type="entry name" value="FtsX"/>
    <property type="match status" value="1"/>
</dbReference>
<comment type="caution">
    <text evidence="10">The sequence shown here is derived from an EMBL/GenBank/DDBJ whole genome shotgun (WGS) entry which is preliminary data.</text>
</comment>
<dbReference type="InterPro" id="IPR003838">
    <property type="entry name" value="ABC3_permease_C"/>
</dbReference>
<protein>
    <submittedName>
        <fullName evidence="10">ABC transporter permease</fullName>
    </submittedName>
</protein>
<evidence type="ECO:0000256" key="7">
    <source>
        <dbReference type="SAM" id="Phobius"/>
    </source>
</evidence>
<feature type="transmembrane region" description="Helical" evidence="7">
    <location>
        <begin position="306"/>
        <end position="331"/>
    </location>
</feature>
<sequence length="446" mass="49612">MKQIDVSTFKTDLSSKRYSTMNILPDSFQEIASTMKQNKLRTFLTGFAVTWGVMLLVILLSSGMGFQKAMYRNLRNSNSTQKVISISPGITQEPYKGFKKGRYVKIPYADAINICNRHSDMVKQYGISIDYYSFNLTYKNKSTGPSGYIQGVNEAFIGTTTTTILYGREINKEDVTNSKKVIVISEKTAIDLYNNAASAVGKTLNWRNMNFIVVGVFKTTNMGNYQNAFIPISTLINTSSGYIYISEIRMVCPTLKDTKDGNRFANIIKREVRARYSVAPNDTGIYVSNEMSDSETIRKIFTGIDIFMWILGFSTLIIGLMGVANIMLVSVNERSAEIGIRKALGAKPRAIIRMILRESILITVTFGMIGVALGTIGMSIIDRIISSYAWASKTINGMTITLFYDPMITFRTAVAIVIVMIICGAISGYLPARKTLKISAVDAMRK</sequence>
<name>A0ABV9K9K1_9PORP</name>
<keyword evidence="5 7" id="KW-0472">Membrane</keyword>
<keyword evidence="11" id="KW-1185">Reference proteome</keyword>
<evidence type="ECO:0000256" key="1">
    <source>
        <dbReference type="ARBA" id="ARBA00004651"/>
    </source>
</evidence>
<feature type="transmembrane region" description="Helical" evidence="7">
    <location>
        <begin position="359"/>
        <end position="381"/>
    </location>
</feature>
<comment type="subcellular location">
    <subcellularLocation>
        <location evidence="1">Cell membrane</location>
        <topology evidence="1">Multi-pass membrane protein</topology>
    </subcellularLocation>
</comment>
<keyword evidence="2" id="KW-1003">Cell membrane</keyword>
<feature type="transmembrane region" description="Helical" evidence="7">
    <location>
        <begin position="408"/>
        <end position="430"/>
    </location>
</feature>
<evidence type="ECO:0000313" key="10">
    <source>
        <dbReference type="EMBL" id="MFC4666665.1"/>
    </source>
</evidence>
<comment type="similarity">
    <text evidence="6">Belongs to the ABC-4 integral membrane protein family.</text>
</comment>
<keyword evidence="3 7" id="KW-0812">Transmembrane</keyword>